<protein>
    <submittedName>
        <fullName evidence="1">Uncharacterized protein</fullName>
    </submittedName>
</protein>
<name>A0A6J4PTD4_9CYAN</name>
<dbReference type="EMBL" id="CADCTY010002418">
    <property type="protein sequence ID" value="CAA9421738.1"/>
    <property type="molecule type" value="Genomic_DNA"/>
</dbReference>
<proteinExistence type="predicted"/>
<organism evidence="1">
    <name type="scientific">uncultured Leptolyngbya sp</name>
    <dbReference type="NCBI Taxonomy" id="332963"/>
    <lineage>
        <taxon>Bacteria</taxon>
        <taxon>Bacillati</taxon>
        <taxon>Cyanobacteriota</taxon>
        <taxon>Cyanophyceae</taxon>
        <taxon>Leptolyngbyales</taxon>
        <taxon>Leptolyngbyaceae</taxon>
        <taxon>Leptolyngbya group</taxon>
        <taxon>Leptolyngbya</taxon>
        <taxon>environmental samples</taxon>
    </lineage>
</organism>
<sequence length="43" mass="4971">MKDDLNVLMITYTLRRSRQHNSSSFSSLSLHPLSFRTFQGNLA</sequence>
<accession>A0A6J4PTD4</accession>
<evidence type="ECO:0000313" key="1">
    <source>
        <dbReference type="EMBL" id="CAA9421738.1"/>
    </source>
</evidence>
<gene>
    <name evidence="1" type="ORF">AVDCRST_MAG94-7037</name>
</gene>
<reference evidence="1" key="1">
    <citation type="submission" date="2020-02" db="EMBL/GenBank/DDBJ databases">
        <authorList>
            <person name="Meier V. D."/>
        </authorList>
    </citation>
    <scope>NUCLEOTIDE SEQUENCE</scope>
    <source>
        <strain evidence="1">AVDCRST_MAG94</strain>
    </source>
</reference>
<dbReference type="AlphaFoldDB" id="A0A6J4PTD4"/>